<reference evidence="2" key="2">
    <citation type="submission" date="2015-01" db="EMBL/GenBank/DDBJ databases">
        <title>Evolutionary Origins and Diversification of the Mycorrhizal Mutualists.</title>
        <authorList>
            <consortium name="DOE Joint Genome Institute"/>
            <consortium name="Mycorrhizal Genomics Consortium"/>
            <person name="Kohler A."/>
            <person name="Kuo A."/>
            <person name="Nagy L.G."/>
            <person name="Floudas D."/>
            <person name="Copeland A."/>
            <person name="Barry K.W."/>
            <person name="Cichocki N."/>
            <person name="Veneault-Fourrey C."/>
            <person name="LaButti K."/>
            <person name="Lindquist E.A."/>
            <person name="Lipzen A."/>
            <person name="Lundell T."/>
            <person name="Morin E."/>
            <person name="Murat C."/>
            <person name="Riley R."/>
            <person name="Ohm R."/>
            <person name="Sun H."/>
            <person name="Tunlid A."/>
            <person name="Henrissat B."/>
            <person name="Grigoriev I.V."/>
            <person name="Hibbett D.S."/>
            <person name="Martin F."/>
        </authorList>
    </citation>
    <scope>NUCLEOTIDE SEQUENCE [LARGE SCALE GENOMIC DNA]</scope>
    <source>
        <strain evidence="2">MUT 4182</strain>
    </source>
</reference>
<gene>
    <name evidence="1" type="ORF">M407DRAFT_19392</name>
</gene>
<protein>
    <submittedName>
        <fullName evidence="1">Uncharacterized protein</fullName>
    </submittedName>
</protein>
<accession>A0A0C3LCK6</accession>
<sequence length="300" mass="33799">MPPDLQAIRFDCLPGASPATITQIFNTLSASPFRCITSLTISGASVAEQDVFDALASVVQLQSNLERLELRHVPRVTAESLSRLGQHHRLVKLDIQHCGTSLEEVAAMFTTIGSSFPRLRSLDIWLDLGLEDEVGVSTIAGIGSCHELRRLGVFCSRMKALTPQMMSEMRLWWPFMEDFWLGRSSSIPRGQGTPLSRFYDIAQAWSTTLRSTSVLFNLGGDVPPNLERTTKFRHLRSITVISTHLSNDKFARIAEFLSSVTTPPFIIQDRRSYRGQECAELNRRIKEIHQVQQSRVIRKE</sequence>
<dbReference type="EMBL" id="KN822961">
    <property type="protein sequence ID" value="KIO31653.1"/>
    <property type="molecule type" value="Genomic_DNA"/>
</dbReference>
<organism evidence="1 2">
    <name type="scientific">Tulasnella calospora MUT 4182</name>
    <dbReference type="NCBI Taxonomy" id="1051891"/>
    <lineage>
        <taxon>Eukaryota</taxon>
        <taxon>Fungi</taxon>
        <taxon>Dikarya</taxon>
        <taxon>Basidiomycota</taxon>
        <taxon>Agaricomycotina</taxon>
        <taxon>Agaricomycetes</taxon>
        <taxon>Cantharellales</taxon>
        <taxon>Tulasnellaceae</taxon>
        <taxon>Tulasnella</taxon>
    </lineage>
</organism>
<dbReference type="Proteomes" id="UP000054248">
    <property type="component" value="Unassembled WGS sequence"/>
</dbReference>
<evidence type="ECO:0000313" key="2">
    <source>
        <dbReference type="Proteomes" id="UP000054248"/>
    </source>
</evidence>
<name>A0A0C3LCK6_9AGAM</name>
<evidence type="ECO:0000313" key="1">
    <source>
        <dbReference type="EMBL" id="KIO31653.1"/>
    </source>
</evidence>
<dbReference type="AlphaFoldDB" id="A0A0C3LCK6"/>
<dbReference type="OrthoDB" id="3233038at2759"/>
<dbReference type="HOGENOM" id="CLU_977247_0_0_1"/>
<proteinExistence type="predicted"/>
<dbReference type="Gene3D" id="3.80.10.10">
    <property type="entry name" value="Ribonuclease Inhibitor"/>
    <property type="match status" value="1"/>
</dbReference>
<dbReference type="InterPro" id="IPR032675">
    <property type="entry name" value="LRR_dom_sf"/>
</dbReference>
<keyword evidence="2" id="KW-1185">Reference proteome</keyword>
<reference evidence="1 2" key="1">
    <citation type="submission" date="2014-04" db="EMBL/GenBank/DDBJ databases">
        <authorList>
            <consortium name="DOE Joint Genome Institute"/>
            <person name="Kuo A."/>
            <person name="Girlanda M."/>
            <person name="Perotto S."/>
            <person name="Kohler A."/>
            <person name="Nagy L.G."/>
            <person name="Floudas D."/>
            <person name="Copeland A."/>
            <person name="Barry K.W."/>
            <person name="Cichocki N."/>
            <person name="Veneault-Fourrey C."/>
            <person name="LaButti K."/>
            <person name="Lindquist E.A."/>
            <person name="Lipzen A."/>
            <person name="Lundell T."/>
            <person name="Morin E."/>
            <person name="Murat C."/>
            <person name="Sun H."/>
            <person name="Tunlid A."/>
            <person name="Henrissat B."/>
            <person name="Grigoriev I.V."/>
            <person name="Hibbett D.S."/>
            <person name="Martin F."/>
            <person name="Nordberg H.P."/>
            <person name="Cantor M.N."/>
            <person name="Hua S.X."/>
        </authorList>
    </citation>
    <scope>NUCLEOTIDE SEQUENCE [LARGE SCALE GENOMIC DNA]</scope>
    <source>
        <strain evidence="1 2">MUT 4182</strain>
    </source>
</reference>
<dbReference type="SUPFAM" id="SSF52047">
    <property type="entry name" value="RNI-like"/>
    <property type="match status" value="1"/>
</dbReference>